<evidence type="ECO:0000256" key="1">
    <source>
        <dbReference type="SAM" id="MobiDB-lite"/>
    </source>
</evidence>
<reference evidence="3" key="1">
    <citation type="journal article" date="2014" name="Int. J. Syst. Evol. Microbiol.">
        <title>Complete genome sequence of Corynebacterium casei LMG S-19264T (=DSM 44701T), isolated from a smear-ripened cheese.</title>
        <authorList>
            <consortium name="US DOE Joint Genome Institute (JGI-PGF)"/>
            <person name="Walter F."/>
            <person name="Albersmeier A."/>
            <person name="Kalinowski J."/>
            <person name="Ruckert C."/>
        </authorList>
    </citation>
    <scope>NUCLEOTIDE SEQUENCE</scope>
    <source>
        <strain evidence="3">JCM 4834</strain>
    </source>
</reference>
<comment type="caution">
    <text evidence="3">The sequence shown here is derived from an EMBL/GenBank/DDBJ whole genome shotgun (WGS) entry which is preliminary data.</text>
</comment>
<gene>
    <name evidence="3" type="ORF">GCM10010371_57440</name>
</gene>
<organism evidence="3 4">
    <name type="scientific">Streptomyces subrutilus</name>
    <dbReference type="NCBI Taxonomy" id="36818"/>
    <lineage>
        <taxon>Bacteria</taxon>
        <taxon>Bacillati</taxon>
        <taxon>Actinomycetota</taxon>
        <taxon>Actinomycetes</taxon>
        <taxon>Kitasatosporales</taxon>
        <taxon>Streptomycetaceae</taxon>
        <taxon>Streptomyces</taxon>
    </lineage>
</organism>
<dbReference type="Proteomes" id="UP000634660">
    <property type="component" value="Unassembled WGS sequence"/>
</dbReference>
<dbReference type="EMBL" id="BMVX01000028">
    <property type="protein sequence ID" value="GGZ90023.1"/>
    <property type="molecule type" value="Genomic_DNA"/>
</dbReference>
<proteinExistence type="predicted"/>
<name>A0A918VDG2_9ACTN</name>
<sequence>MARDGRLTRYMMPTALALLLTVVGLTGYSMLSGSDPDPDSAKSGAAAAAPSSPVPAYEPPRDWADPERWATLPRGARSDARGKDVGFPQTLDGALGMLVASNSTLVHPGNSNKAEQLALYESYFSAADRSGRLRDGLELAGGESDARLRTDWGLPAGSELPPGSYVRAHVIGYKVIAHSPTEVSVWLLSRVTTKAGETKAERGSYTRSLAAVRWEQSDWKLSVAAFEQVSRAVQNQDEPAIVAPGDPAFSPAGWTAIREAS</sequence>
<reference evidence="3" key="2">
    <citation type="submission" date="2020-09" db="EMBL/GenBank/DDBJ databases">
        <authorList>
            <person name="Sun Q."/>
            <person name="Ohkuma M."/>
        </authorList>
    </citation>
    <scope>NUCLEOTIDE SEQUENCE</scope>
    <source>
        <strain evidence="3">JCM 4834</strain>
    </source>
</reference>
<accession>A0A918VDG2</accession>
<feature type="compositionally biased region" description="Low complexity" evidence="1">
    <location>
        <begin position="34"/>
        <end position="51"/>
    </location>
</feature>
<evidence type="ECO:0000259" key="2">
    <source>
        <dbReference type="Pfam" id="PF26526"/>
    </source>
</evidence>
<dbReference type="Pfam" id="PF26526">
    <property type="entry name" value="DUF8175"/>
    <property type="match status" value="1"/>
</dbReference>
<dbReference type="AlphaFoldDB" id="A0A918VDG2"/>
<feature type="region of interest" description="Disordered" evidence="1">
    <location>
        <begin position="34"/>
        <end position="66"/>
    </location>
</feature>
<dbReference type="InterPro" id="IPR058488">
    <property type="entry name" value="DUF8175"/>
</dbReference>
<protein>
    <recommendedName>
        <fullName evidence="2">DUF8175 domain-containing protein</fullName>
    </recommendedName>
</protein>
<evidence type="ECO:0000313" key="3">
    <source>
        <dbReference type="EMBL" id="GGZ90023.1"/>
    </source>
</evidence>
<evidence type="ECO:0000313" key="4">
    <source>
        <dbReference type="Proteomes" id="UP000634660"/>
    </source>
</evidence>
<dbReference type="RefSeq" id="WP_189829067.1">
    <property type="nucleotide sequence ID" value="NZ_BMVX01000028.1"/>
</dbReference>
<feature type="domain" description="DUF8175" evidence="2">
    <location>
        <begin position="141"/>
        <end position="228"/>
    </location>
</feature>